<keyword evidence="1" id="KW-0732">Signal</keyword>
<evidence type="ECO:0000256" key="1">
    <source>
        <dbReference type="SAM" id="SignalP"/>
    </source>
</evidence>
<dbReference type="PROSITE" id="PS50911">
    <property type="entry name" value="CHAP"/>
    <property type="match status" value="1"/>
</dbReference>
<feature type="signal peptide" evidence="1">
    <location>
        <begin position="1"/>
        <end position="22"/>
    </location>
</feature>
<feature type="chain" id="PRO_5012268997" evidence="1">
    <location>
        <begin position="23"/>
        <end position="185"/>
    </location>
</feature>
<dbReference type="OrthoDB" id="7279151at2"/>
<accession>A0A2A4B4N8</accession>
<keyword evidence="4" id="KW-1185">Reference proteome</keyword>
<dbReference type="AlphaFoldDB" id="A0A2A4B4N8"/>
<name>A0A2A4B4N8_9SPHN</name>
<sequence length="185" mass="20498">MRILAFLVCVLAAMFAAVQAKANIIEQYNGQCVPFARAVSGIQIWGDAWTWWDQAKGKYQRGRRPRVGAVLVFAQSSQLRLGHVAVVSRIVEDRVVMLTHANWSRFAGERGRAEQDVTLFDVSDRGDWSRVRVWYRDNKGLGGSTYPTYGFIYPAGGEAPAARALPELTGASPDYVGSLIDAYAR</sequence>
<reference evidence="3 4" key="1">
    <citation type="submission" date="2017-09" db="EMBL/GenBank/DDBJ databases">
        <title>Sphingomonas spermidinifaciens 9NM-10, whole genome shotgun sequence.</title>
        <authorList>
            <person name="Feng G."/>
            <person name="Zhu H."/>
        </authorList>
    </citation>
    <scope>NUCLEOTIDE SEQUENCE [LARGE SCALE GENOMIC DNA]</scope>
    <source>
        <strain evidence="3 4">9NM-10</strain>
    </source>
</reference>
<evidence type="ECO:0000313" key="4">
    <source>
        <dbReference type="Proteomes" id="UP000218366"/>
    </source>
</evidence>
<dbReference type="Pfam" id="PF05257">
    <property type="entry name" value="CHAP"/>
    <property type="match status" value="1"/>
</dbReference>
<dbReference type="InterPro" id="IPR038765">
    <property type="entry name" value="Papain-like_cys_pep_sf"/>
</dbReference>
<dbReference type="RefSeq" id="WP_096341316.1">
    <property type="nucleotide sequence ID" value="NZ_NWMW01000001.1"/>
</dbReference>
<dbReference type="EMBL" id="NWMW01000001">
    <property type="protein sequence ID" value="PCD02915.1"/>
    <property type="molecule type" value="Genomic_DNA"/>
</dbReference>
<dbReference type="Proteomes" id="UP000218366">
    <property type="component" value="Unassembled WGS sequence"/>
</dbReference>
<feature type="domain" description="Peptidase C51" evidence="2">
    <location>
        <begin position="7"/>
        <end position="132"/>
    </location>
</feature>
<comment type="caution">
    <text evidence="3">The sequence shown here is derived from an EMBL/GenBank/DDBJ whole genome shotgun (WGS) entry which is preliminary data.</text>
</comment>
<dbReference type="SUPFAM" id="SSF54001">
    <property type="entry name" value="Cysteine proteinases"/>
    <property type="match status" value="1"/>
</dbReference>
<gene>
    <name evidence="3" type="ORF">COC42_00245</name>
</gene>
<proteinExistence type="predicted"/>
<organism evidence="3 4">
    <name type="scientific">Sphingomonas spermidinifaciens</name>
    <dbReference type="NCBI Taxonomy" id="1141889"/>
    <lineage>
        <taxon>Bacteria</taxon>
        <taxon>Pseudomonadati</taxon>
        <taxon>Pseudomonadota</taxon>
        <taxon>Alphaproteobacteria</taxon>
        <taxon>Sphingomonadales</taxon>
        <taxon>Sphingomonadaceae</taxon>
        <taxon>Sphingomonas</taxon>
    </lineage>
</organism>
<dbReference type="Gene3D" id="3.90.1720.10">
    <property type="entry name" value="endopeptidase domain like (from Nostoc punctiforme)"/>
    <property type="match status" value="1"/>
</dbReference>
<evidence type="ECO:0000313" key="3">
    <source>
        <dbReference type="EMBL" id="PCD02915.1"/>
    </source>
</evidence>
<dbReference type="InterPro" id="IPR007921">
    <property type="entry name" value="CHAP_dom"/>
</dbReference>
<protein>
    <submittedName>
        <fullName evidence="3">Amidase</fullName>
    </submittedName>
</protein>
<evidence type="ECO:0000259" key="2">
    <source>
        <dbReference type="PROSITE" id="PS50911"/>
    </source>
</evidence>